<keyword evidence="2" id="KW-1003">Cell membrane</keyword>
<dbReference type="InterPro" id="IPR001173">
    <property type="entry name" value="Glyco_trans_2-like"/>
</dbReference>
<dbReference type="SUPFAM" id="SSF53448">
    <property type="entry name" value="Nucleotide-diphospho-sugar transferases"/>
    <property type="match status" value="1"/>
</dbReference>
<evidence type="ECO:0000256" key="3">
    <source>
        <dbReference type="ARBA" id="ARBA00022676"/>
    </source>
</evidence>
<reference evidence="12 13" key="1">
    <citation type="submission" date="2019-04" db="EMBL/GenBank/DDBJ databases">
        <title>Genome sequencing of Clostridium botulinum Groups I-IV and Clostridium butyricum.</title>
        <authorList>
            <person name="Brunt J."/>
            <person name="Van Vliet A.H.M."/>
            <person name="Stringer S.C."/>
            <person name="Carter A.T."/>
            <person name="Peck M.W."/>
        </authorList>
    </citation>
    <scope>NUCLEOTIDE SEQUENCE [LARGE SCALE GENOMIC DNA]</scope>
    <source>
        <strain evidence="12 13">IFR 18/094</strain>
    </source>
</reference>
<proteinExistence type="inferred from homology"/>
<dbReference type="GO" id="GO:0016117">
    <property type="term" value="P:carotenoid biosynthetic process"/>
    <property type="evidence" value="ECO:0007669"/>
    <property type="project" value="UniProtKB-KW"/>
</dbReference>
<keyword evidence="13" id="KW-1185">Reference proteome</keyword>
<evidence type="ECO:0000256" key="6">
    <source>
        <dbReference type="ARBA" id="ARBA00023136"/>
    </source>
</evidence>
<comment type="caution">
    <text evidence="12">The sequence shown here is derived from an EMBL/GenBank/DDBJ whole genome shotgun (WGS) entry which is preliminary data.</text>
</comment>
<dbReference type="PANTHER" id="PTHR43646">
    <property type="entry name" value="GLYCOSYLTRANSFERASE"/>
    <property type="match status" value="1"/>
</dbReference>
<dbReference type="InterPro" id="IPR026461">
    <property type="entry name" value="Trfase_2_rSAM/seldom_assoc"/>
</dbReference>
<protein>
    <recommendedName>
        <fullName evidence="10">4,4'-diaponeurosporenoate glycosyltransferase</fullName>
    </recommendedName>
</protein>
<organism evidence="12 13">
    <name type="scientific">Clostridium niameyense</name>
    <dbReference type="NCBI Taxonomy" id="1622073"/>
    <lineage>
        <taxon>Bacteria</taxon>
        <taxon>Bacillati</taxon>
        <taxon>Bacillota</taxon>
        <taxon>Clostridia</taxon>
        <taxon>Eubacteriales</taxon>
        <taxon>Clostridiaceae</taxon>
        <taxon>Clostridium</taxon>
    </lineage>
</organism>
<dbReference type="AlphaFoldDB" id="A0A6M0R841"/>
<comment type="function">
    <text evidence="7">Catalyzes the glycosylation of 4,4'-diaponeurosporenoate, i.e. the esterification of glucose at the C1'' position with the carboxyl group of 4,4'-diaponeurosporenic acid, to form glycosyl-4,4'-diaponeurosporenoate. This is a step in the biosynthesis of staphyloxanthin, an orange pigment present in most staphylococci strains.</text>
</comment>
<dbReference type="NCBIfam" id="TIGR04283">
    <property type="entry name" value="glyco_like_mftF"/>
    <property type="match status" value="1"/>
</dbReference>
<dbReference type="GO" id="GO:0016757">
    <property type="term" value="F:glycosyltransferase activity"/>
    <property type="evidence" value="ECO:0007669"/>
    <property type="project" value="UniProtKB-KW"/>
</dbReference>
<dbReference type="Pfam" id="PF00535">
    <property type="entry name" value="Glycos_transf_2"/>
    <property type="match status" value="1"/>
</dbReference>
<dbReference type="CDD" id="cd02522">
    <property type="entry name" value="GT_2_like_a"/>
    <property type="match status" value="1"/>
</dbReference>
<name>A0A6M0R841_9CLOT</name>
<sequence>MVSIIIPVLNEEKTIENLLKNLQRLKGNKEIIIVDGGSIDNTFFICQKYGKVLKSKKGRSNQMNVGAKVAKGDILWFVHSDSIVNKNSIDIIEKTIKLGYIGGGFNLYFYDLGSKFMDYIRKTSNLRAKKLKIFYGDQGIFIKKEVFQRIEGYSNLEIMEDLDLSIRLRKIGNMKLVSCTIGTSARRFKNYGEFKTHILMHKLRILYFLGVPTKKLSRIYREAR</sequence>
<dbReference type="InterPro" id="IPR029044">
    <property type="entry name" value="Nucleotide-diphossugar_trans"/>
</dbReference>
<dbReference type="Gene3D" id="3.90.550.10">
    <property type="entry name" value="Spore Coat Polysaccharide Biosynthesis Protein SpsA, Chain A"/>
    <property type="match status" value="1"/>
</dbReference>
<evidence type="ECO:0000256" key="7">
    <source>
        <dbReference type="ARBA" id="ARBA00037281"/>
    </source>
</evidence>
<gene>
    <name evidence="12" type="ORF">FDF74_01775</name>
</gene>
<dbReference type="PANTHER" id="PTHR43646:SF2">
    <property type="entry name" value="GLYCOSYLTRANSFERASE 2-LIKE DOMAIN-CONTAINING PROTEIN"/>
    <property type="match status" value="1"/>
</dbReference>
<evidence type="ECO:0000256" key="8">
    <source>
        <dbReference type="ARBA" id="ARBA00037904"/>
    </source>
</evidence>
<dbReference type="RefSeq" id="WP_163248292.1">
    <property type="nucleotide sequence ID" value="NZ_SXDP01000001.1"/>
</dbReference>
<evidence type="ECO:0000256" key="10">
    <source>
        <dbReference type="ARBA" id="ARBA00040345"/>
    </source>
</evidence>
<comment type="subcellular location">
    <subcellularLocation>
        <location evidence="1">Cell membrane</location>
    </subcellularLocation>
</comment>
<evidence type="ECO:0000256" key="1">
    <source>
        <dbReference type="ARBA" id="ARBA00004236"/>
    </source>
</evidence>
<keyword evidence="5" id="KW-0125">Carotenoid biosynthesis</keyword>
<feature type="domain" description="Glycosyltransferase 2-like" evidence="11">
    <location>
        <begin position="3"/>
        <end position="139"/>
    </location>
</feature>
<keyword evidence="6" id="KW-0472">Membrane</keyword>
<evidence type="ECO:0000313" key="12">
    <source>
        <dbReference type="EMBL" id="NEZ45937.1"/>
    </source>
</evidence>
<evidence type="ECO:0000313" key="13">
    <source>
        <dbReference type="Proteomes" id="UP000473885"/>
    </source>
</evidence>
<dbReference type="GO" id="GO:0005886">
    <property type="term" value="C:plasma membrane"/>
    <property type="evidence" value="ECO:0007669"/>
    <property type="project" value="UniProtKB-SubCell"/>
</dbReference>
<comment type="similarity">
    <text evidence="9">Belongs to the glycosyltransferase 2 family. CrtQ subfamily.</text>
</comment>
<evidence type="ECO:0000256" key="2">
    <source>
        <dbReference type="ARBA" id="ARBA00022475"/>
    </source>
</evidence>
<keyword evidence="3" id="KW-0328">Glycosyltransferase</keyword>
<evidence type="ECO:0000259" key="11">
    <source>
        <dbReference type="Pfam" id="PF00535"/>
    </source>
</evidence>
<evidence type="ECO:0000256" key="9">
    <source>
        <dbReference type="ARBA" id="ARBA00038120"/>
    </source>
</evidence>
<evidence type="ECO:0000256" key="4">
    <source>
        <dbReference type="ARBA" id="ARBA00022679"/>
    </source>
</evidence>
<dbReference type="Proteomes" id="UP000473885">
    <property type="component" value="Unassembled WGS sequence"/>
</dbReference>
<dbReference type="EMBL" id="SXDP01000001">
    <property type="protein sequence ID" value="NEZ45937.1"/>
    <property type="molecule type" value="Genomic_DNA"/>
</dbReference>
<comment type="pathway">
    <text evidence="8">Carotenoid biosynthesis; staphyloxanthin biosynthesis; staphyloxanthin from farnesyl diphosphate: step 4/5.</text>
</comment>
<keyword evidence="4 12" id="KW-0808">Transferase</keyword>
<accession>A0A6M0R841</accession>
<evidence type="ECO:0000256" key="5">
    <source>
        <dbReference type="ARBA" id="ARBA00022746"/>
    </source>
</evidence>